<protein>
    <recommendedName>
        <fullName evidence="4">Secreted protein</fullName>
    </recommendedName>
</protein>
<keyword evidence="3" id="KW-1185">Reference proteome</keyword>
<sequence length="105" mass="11525">MFTFLFQLVETAVGIATAATKELSSFLIPEASSSHVSCKNSQNHKYELTEPRCGKLGLCIVSSQISLCSLHRLIRLKLSAFMEFSFSTKSLLIKNLAKGESVVPD</sequence>
<evidence type="ECO:0000256" key="1">
    <source>
        <dbReference type="SAM" id="SignalP"/>
    </source>
</evidence>
<accession>A0A9D4GXL0</accession>
<dbReference type="Proteomes" id="UP000828390">
    <property type="component" value="Unassembled WGS sequence"/>
</dbReference>
<dbReference type="EMBL" id="JAIWYP010000005">
    <property type="protein sequence ID" value="KAH3824843.1"/>
    <property type="molecule type" value="Genomic_DNA"/>
</dbReference>
<comment type="caution">
    <text evidence="2">The sequence shown here is derived from an EMBL/GenBank/DDBJ whole genome shotgun (WGS) entry which is preliminary data.</text>
</comment>
<feature type="chain" id="PRO_5039071789" description="Secreted protein" evidence="1">
    <location>
        <begin position="19"/>
        <end position="105"/>
    </location>
</feature>
<keyword evidence="1" id="KW-0732">Signal</keyword>
<name>A0A9D4GXL0_DREPO</name>
<reference evidence="2" key="1">
    <citation type="journal article" date="2019" name="bioRxiv">
        <title>The Genome of the Zebra Mussel, Dreissena polymorpha: A Resource for Invasive Species Research.</title>
        <authorList>
            <person name="McCartney M.A."/>
            <person name="Auch B."/>
            <person name="Kono T."/>
            <person name="Mallez S."/>
            <person name="Zhang Y."/>
            <person name="Obille A."/>
            <person name="Becker A."/>
            <person name="Abrahante J.E."/>
            <person name="Garbe J."/>
            <person name="Badalamenti J.P."/>
            <person name="Herman A."/>
            <person name="Mangelson H."/>
            <person name="Liachko I."/>
            <person name="Sullivan S."/>
            <person name="Sone E.D."/>
            <person name="Koren S."/>
            <person name="Silverstein K.A.T."/>
            <person name="Beckman K.B."/>
            <person name="Gohl D.M."/>
        </authorList>
    </citation>
    <scope>NUCLEOTIDE SEQUENCE</scope>
    <source>
        <strain evidence="2">Duluth1</strain>
        <tissue evidence="2">Whole animal</tissue>
    </source>
</reference>
<gene>
    <name evidence="2" type="ORF">DPMN_126696</name>
</gene>
<dbReference type="AlphaFoldDB" id="A0A9D4GXL0"/>
<evidence type="ECO:0008006" key="4">
    <source>
        <dbReference type="Google" id="ProtNLM"/>
    </source>
</evidence>
<proteinExistence type="predicted"/>
<organism evidence="2 3">
    <name type="scientific">Dreissena polymorpha</name>
    <name type="common">Zebra mussel</name>
    <name type="synonym">Mytilus polymorpha</name>
    <dbReference type="NCBI Taxonomy" id="45954"/>
    <lineage>
        <taxon>Eukaryota</taxon>
        <taxon>Metazoa</taxon>
        <taxon>Spiralia</taxon>
        <taxon>Lophotrochozoa</taxon>
        <taxon>Mollusca</taxon>
        <taxon>Bivalvia</taxon>
        <taxon>Autobranchia</taxon>
        <taxon>Heteroconchia</taxon>
        <taxon>Euheterodonta</taxon>
        <taxon>Imparidentia</taxon>
        <taxon>Neoheterodontei</taxon>
        <taxon>Myida</taxon>
        <taxon>Dreissenoidea</taxon>
        <taxon>Dreissenidae</taxon>
        <taxon>Dreissena</taxon>
    </lineage>
</organism>
<evidence type="ECO:0000313" key="3">
    <source>
        <dbReference type="Proteomes" id="UP000828390"/>
    </source>
</evidence>
<evidence type="ECO:0000313" key="2">
    <source>
        <dbReference type="EMBL" id="KAH3824843.1"/>
    </source>
</evidence>
<feature type="signal peptide" evidence="1">
    <location>
        <begin position="1"/>
        <end position="18"/>
    </location>
</feature>
<reference evidence="2" key="2">
    <citation type="submission" date="2020-11" db="EMBL/GenBank/DDBJ databases">
        <authorList>
            <person name="McCartney M.A."/>
            <person name="Auch B."/>
            <person name="Kono T."/>
            <person name="Mallez S."/>
            <person name="Becker A."/>
            <person name="Gohl D.M."/>
            <person name="Silverstein K.A.T."/>
            <person name="Koren S."/>
            <person name="Bechman K.B."/>
            <person name="Herman A."/>
            <person name="Abrahante J.E."/>
            <person name="Garbe J."/>
        </authorList>
    </citation>
    <scope>NUCLEOTIDE SEQUENCE</scope>
    <source>
        <strain evidence="2">Duluth1</strain>
        <tissue evidence="2">Whole animal</tissue>
    </source>
</reference>